<sequence>MAAVRPIVIYSRKSKFTGKGESIENQIEMCRQYIRLQFGDDAAEQALVYEDEGFSGGTLERPQFKKMMADAKEKSFRAIVVYRLDRISRNIGDFAKLIEQLNKMKIDFISIKEQFDTSSPMGRAMMYISSVFSQLERETIAERIRDNMHELSKTGRWLGGNTPTGYESESVSHVTIDGKTKRACKLKILPEEIGIVKLIYDKFLETGSLTKTETYLLQNGYTTKNGKQFTRFAVKGILSNPVYLIADEFAYDYLTKSHVDLFAEQSDFDGVHGIMAYNRTLQQPGRAHQIKPMEEWIVSVGKHQGVIEGKAWVKVQTILERNKSKSYRKPRSNVALLSGLLVCGNCGEYMRPKLSKRRNTKGEFIYTYLCSMKERSRGHVCNMKNCNGNMLDADIIEQLKHLSEDGSDFIRQLEQSKRALLGNRQSYDEEISKLETEIAANEEEIKCLVSALGKSSGTSAESYIMQQIDELHKKGEGLKRHLAELKELTSSHALADIEFDLLAQMLSTFKDTVDKMTVEQKRAAIRTFVKEIIWDGRDAHVVLFGSEYEYEFPKTPVGIGKQVAGSKAEENLEGAAEGGLAEPSGEDSK</sequence>
<dbReference type="SMART" id="SM00857">
    <property type="entry name" value="Resolvase"/>
    <property type="match status" value="1"/>
</dbReference>
<keyword evidence="6" id="KW-1185">Reference proteome</keyword>
<dbReference type="InterPro" id="IPR025827">
    <property type="entry name" value="Zn_ribbon_recom_dom"/>
</dbReference>
<dbReference type="Pfam" id="PF00239">
    <property type="entry name" value="Resolvase"/>
    <property type="match status" value="1"/>
</dbReference>
<evidence type="ECO:0000256" key="2">
    <source>
        <dbReference type="SAM" id="MobiDB-lite"/>
    </source>
</evidence>
<reference evidence="5 6" key="1">
    <citation type="submission" date="2020-08" db="EMBL/GenBank/DDBJ databases">
        <title>Genome public.</title>
        <authorList>
            <person name="Liu C."/>
            <person name="Sun Q."/>
        </authorList>
    </citation>
    <scope>NUCLEOTIDE SEQUENCE [LARGE SCALE GENOMIC DNA]</scope>
    <source>
        <strain evidence="5 6">New-38</strain>
    </source>
</reference>
<dbReference type="Proteomes" id="UP000660021">
    <property type="component" value="Unassembled WGS sequence"/>
</dbReference>
<dbReference type="Gene3D" id="3.90.1750.20">
    <property type="entry name" value="Putative Large Serine Recombinase, Chain B, Domain 2"/>
    <property type="match status" value="2"/>
</dbReference>
<dbReference type="PROSITE" id="PS51736">
    <property type="entry name" value="RECOMBINASES_3"/>
    <property type="match status" value="1"/>
</dbReference>
<dbReference type="InterPro" id="IPR006119">
    <property type="entry name" value="Resolv_N"/>
</dbReference>
<dbReference type="CDD" id="cd03768">
    <property type="entry name" value="SR_ResInv"/>
    <property type="match status" value="1"/>
</dbReference>
<protein>
    <submittedName>
        <fullName evidence="5">Recombinase family protein</fullName>
    </submittedName>
</protein>
<dbReference type="EMBL" id="JACOPR010000003">
    <property type="protein sequence ID" value="MBC5730480.1"/>
    <property type="molecule type" value="Genomic_DNA"/>
</dbReference>
<name>A0ABR7HSG7_9FIRM</name>
<proteinExistence type="predicted"/>
<dbReference type="Gene3D" id="3.40.50.1390">
    <property type="entry name" value="Resolvase, N-terminal catalytic domain"/>
    <property type="match status" value="1"/>
</dbReference>
<evidence type="ECO:0000259" key="3">
    <source>
        <dbReference type="PROSITE" id="PS51736"/>
    </source>
</evidence>
<dbReference type="PROSITE" id="PS51737">
    <property type="entry name" value="RECOMBINASE_DNA_BIND"/>
    <property type="match status" value="1"/>
</dbReference>
<dbReference type="SUPFAM" id="SSF53041">
    <property type="entry name" value="Resolvase-like"/>
    <property type="match status" value="1"/>
</dbReference>
<evidence type="ECO:0000256" key="1">
    <source>
        <dbReference type="SAM" id="Coils"/>
    </source>
</evidence>
<gene>
    <name evidence="5" type="ORF">H8S34_06490</name>
</gene>
<dbReference type="PANTHER" id="PTHR30461:SF23">
    <property type="entry name" value="DNA RECOMBINASE-RELATED"/>
    <property type="match status" value="1"/>
</dbReference>
<evidence type="ECO:0000259" key="4">
    <source>
        <dbReference type="PROSITE" id="PS51737"/>
    </source>
</evidence>
<feature type="compositionally biased region" description="Low complexity" evidence="2">
    <location>
        <begin position="573"/>
        <end position="583"/>
    </location>
</feature>
<feature type="coiled-coil region" evidence="1">
    <location>
        <begin position="410"/>
        <end position="488"/>
    </location>
</feature>
<feature type="domain" description="Recombinase" evidence="4">
    <location>
        <begin position="163"/>
        <end position="325"/>
    </location>
</feature>
<evidence type="ECO:0000313" key="6">
    <source>
        <dbReference type="Proteomes" id="UP000660021"/>
    </source>
</evidence>
<keyword evidence="1" id="KW-0175">Coiled coil</keyword>
<comment type="caution">
    <text evidence="5">The sequence shown here is derived from an EMBL/GenBank/DDBJ whole genome shotgun (WGS) entry which is preliminary data.</text>
</comment>
<dbReference type="InterPro" id="IPR036162">
    <property type="entry name" value="Resolvase-like_N_sf"/>
</dbReference>
<accession>A0ABR7HSG7</accession>
<organism evidence="5 6">
    <name type="scientific">Pseudoflavonifractor hominis</name>
    <dbReference type="NCBI Taxonomy" id="2763059"/>
    <lineage>
        <taxon>Bacteria</taxon>
        <taxon>Bacillati</taxon>
        <taxon>Bacillota</taxon>
        <taxon>Clostridia</taxon>
        <taxon>Eubacteriales</taxon>
        <taxon>Oscillospiraceae</taxon>
        <taxon>Pseudoflavonifractor</taxon>
    </lineage>
</organism>
<dbReference type="InterPro" id="IPR050639">
    <property type="entry name" value="SSR_resolvase"/>
</dbReference>
<feature type="region of interest" description="Disordered" evidence="2">
    <location>
        <begin position="563"/>
        <end position="589"/>
    </location>
</feature>
<dbReference type="InterPro" id="IPR011109">
    <property type="entry name" value="DNA_bind_recombinase_dom"/>
</dbReference>
<dbReference type="PANTHER" id="PTHR30461">
    <property type="entry name" value="DNA-INVERTASE FROM LAMBDOID PROPHAGE"/>
    <property type="match status" value="1"/>
</dbReference>
<dbReference type="InterPro" id="IPR038109">
    <property type="entry name" value="DNA_bind_recomb_sf"/>
</dbReference>
<evidence type="ECO:0000313" key="5">
    <source>
        <dbReference type="EMBL" id="MBC5730480.1"/>
    </source>
</evidence>
<feature type="domain" description="Resolvase/invertase-type recombinase catalytic" evidence="3">
    <location>
        <begin position="6"/>
        <end position="155"/>
    </location>
</feature>
<dbReference type="Pfam" id="PF13408">
    <property type="entry name" value="Zn_ribbon_recom"/>
    <property type="match status" value="1"/>
</dbReference>
<dbReference type="Pfam" id="PF07508">
    <property type="entry name" value="Recombinase"/>
    <property type="match status" value="1"/>
</dbReference>